<dbReference type="PANTHER" id="PTHR31374:SF304">
    <property type="entry name" value="OS04G0537100 PROTEIN"/>
    <property type="match status" value="1"/>
</dbReference>
<reference evidence="2" key="1">
    <citation type="submission" date="2022-12" db="EMBL/GenBank/DDBJ databases">
        <title>Draft genome assemblies for two species of Escallonia (Escalloniales).</title>
        <authorList>
            <person name="Chanderbali A."/>
            <person name="Dervinis C."/>
            <person name="Anghel I."/>
            <person name="Soltis D."/>
            <person name="Soltis P."/>
            <person name="Zapata F."/>
        </authorList>
    </citation>
    <scope>NUCLEOTIDE SEQUENCE</scope>
    <source>
        <strain evidence="2">UCBG64.0493</strain>
        <tissue evidence="2">Leaf</tissue>
    </source>
</reference>
<evidence type="ECO:0000313" key="3">
    <source>
        <dbReference type="Proteomes" id="UP001188597"/>
    </source>
</evidence>
<dbReference type="EMBL" id="JAVXUP010000869">
    <property type="protein sequence ID" value="KAK3019563.1"/>
    <property type="molecule type" value="Genomic_DNA"/>
</dbReference>
<dbReference type="GO" id="GO:0009733">
    <property type="term" value="P:response to auxin"/>
    <property type="evidence" value="ECO:0007669"/>
    <property type="project" value="InterPro"/>
</dbReference>
<proteinExistence type="inferred from homology"/>
<dbReference type="PANTHER" id="PTHR31374">
    <property type="entry name" value="AUXIN-INDUCED PROTEIN-LIKE-RELATED"/>
    <property type="match status" value="1"/>
</dbReference>
<evidence type="ECO:0000313" key="2">
    <source>
        <dbReference type="EMBL" id="KAK3019563.1"/>
    </source>
</evidence>
<gene>
    <name evidence="2" type="ORF">RJ639_004404</name>
</gene>
<protein>
    <recommendedName>
        <fullName evidence="4">Small auxin up regulated protein</fullName>
    </recommendedName>
</protein>
<keyword evidence="3" id="KW-1185">Reference proteome</keyword>
<evidence type="ECO:0008006" key="4">
    <source>
        <dbReference type="Google" id="ProtNLM"/>
    </source>
</evidence>
<dbReference type="AlphaFoldDB" id="A0AA88W4K2"/>
<accession>A0AA88W4K2</accession>
<dbReference type="Proteomes" id="UP001188597">
    <property type="component" value="Unassembled WGS sequence"/>
</dbReference>
<evidence type="ECO:0000256" key="1">
    <source>
        <dbReference type="ARBA" id="ARBA00006974"/>
    </source>
</evidence>
<organism evidence="2 3">
    <name type="scientific">Escallonia herrerae</name>
    <dbReference type="NCBI Taxonomy" id="1293975"/>
    <lineage>
        <taxon>Eukaryota</taxon>
        <taxon>Viridiplantae</taxon>
        <taxon>Streptophyta</taxon>
        <taxon>Embryophyta</taxon>
        <taxon>Tracheophyta</taxon>
        <taxon>Spermatophyta</taxon>
        <taxon>Magnoliopsida</taxon>
        <taxon>eudicotyledons</taxon>
        <taxon>Gunneridae</taxon>
        <taxon>Pentapetalae</taxon>
        <taxon>asterids</taxon>
        <taxon>campanulids</taxon>
        <taxon>Escalloniales</taxon>
        <taxon>Escalloniaceae</taxon>
        <taxon>Escallonia</taxon>
    </lineage>
</organism>
<comment type="caution">
    <text evidence="2">The sequence shown here is derived from an EMBL/GenBank/DDBJ whole genome shotgun (WGS) entry which is preliminary data.</text>
</comment>
<comment type="similarity">
    <text evidence="1">Belongs to the ARG7 family.</text>
</comment>
<name>A0AA88W4K2_9ASTE</name>
<dbReference type="Pfam" id="PF02519">
    <property type="entry name" value="Auxin_inducible"/>
    <property type="match status" value="1"/>
</dbReference>
<dbReference type="InterPro" id="IPR003676">
    <property type="entry name" value="SAUR_fam"/>
</dbReference>
<sequence length="161" mass="18305">MKKIRGFLLKHRVNTLFRCALRRNRTPRGYHRLGSPPTCSISKLISWVQRLKSKARAICCQKPGPGYLHLGQDPVQEKALPVPKGHMAVYVGQEDGDFQRVLVPVIYINHPLFGKLLREAEEEYGYDHPGGITIPCRISEFQSVQTRIAAGRGCRKTLTWK</sequence>